<dbReference type="OrthoDB" id="6077919at2759"/>
<protein>
    <submittedName>
        <fullName evidence="1">Transcriptional regulator prz1</fullName>
    </submittedName>
</protein>
<name>A0A8H4KTE8_9HYPO</name>
<organism evidence="1 2">
    <name type="scientific">Fusarium austroafricanum</name>
    <dbReference type="NCBI Taxonomy" id="2364996"/>
    <lineage>
        <taxon>Eukaryota</taxon>
        <taxon>Fungi</taxon>
        <taxon>Dikarya</taxon>
        <taxon>Ascomycota</taxon>
        <taxon>Pezizomycotina</taxon>
        <taxon>Sordariomycetes</taxon>
        <taxon>Hypocreomycetidae</taxon>
        <taxon>Hypocreales</taxon>
        <taxon>Nectriaceae</taxon>
        <taxon>Fusarium</taxon>
        <taxon>Fusarium concolor species complex</taxon>
    </lineage>
</organism>
<keyword evidence="2" id="KW-1185">Reference proteome</keyword>
<sequence>MSGPLLQHFAADALQAASLATAPSALAASVLKTIPDISIPTGQFPIRDEPTINGVSAPRYISGNRVTSPLIPSPNGLLPPLHHRIRLPAGESKETLPTQSLPSFRSTFGELRDLLSERPTEQDLGRAPSRPILDFPYFLSRKPRA</sequence>
<comment type="caution">
    <text evidence="1">The sequence shown here is derived from an EMBL/GenBank/DDBJ whole genome shotgun (WGS) entry which is preliminary data.</text>
</comment>
<dbReference type="EMBL" id="JAADJG010000075">
    <property type="protein sequence ID" value="KAF4455907.1"/>
    <property type="molecule type" value="Genomic_DNA"/>
</dbReference>
<gene>
    <name evidence="1" type="ORF">F53441_1844</name>
</gene>
<evidence type="ECO:0000313" key="2">
    <source>
        <dbReference type="Proteomes" id="UP000605986"/>
    </source>
</evidence>
<accession>A0A8H4KTE8</accession>
<dbReference type="Proteomes" id="UP000605986">
    <property type="component" value="Unassembled WGS sequence"/>
</dbReference>
<proteinExistence type="predicted"/>
<evidence type="ECO:0000313" key="1">
    <source>
        <dbReference type="EMBL" id="KAF4455907.1"/>
    </source>
</evidence>
<reference evidence="1" key="1">
    <citation type="submission" date="2020-01" db="EMBL/GenBank/DDBJ databases">
        <title>Identification and distribution of gene clusters putatively required for synthesis of sphingolipid metabolism inhibitors in phylogenetically diverse species of the filamentous fungus Fusarium.</title>
        <authorList>
            <person name="Kim H.-S."/>
            <person name="Busman M."/>
            <person name="Brown D.W."/>
            <person name="Divon H."/>
            <person name="Uhlig S."/>
            <person name="Proctor R.H."/>
        </authorList>
    </citation>
    <scope>NUCLEOTIDE SEQUENCE</scope>
    <source>
        <strain evidence="1">NRRL 53441</strain>
    </source>
</reference>
<dbReference type="AlphaFoldDB" id="A0A8H4KTE8"/>